<keyword evidence="3" id="KW-1185">Reference proteome</keyword>
<comment type="caution">
    <text evidence="2">The sequence shown here is derived from an EMBL/GenBank/DDBJ whole genome shotgun (WGS) entry which is preliminary data.</text>
</comment>
<dbReference type="EMBL" id="JACHIP010000001">
    <property type="protein sequence ID" value="MBB5056220.1"/>
    <property type="molecule type" value="Genomic_DNA"/>
</dbReference>
<name>A0A7W7ZAE2_9BACT</name>
<accession>A0A7W7ZAE2</accession>
<feature type="chain" id="PRO_5031328160" evidence="1">
    <location>
        <begin position="22"/>
        <end position="189"/>
    </location>
</feature>
<sequence length="189" mass="21044">MRLVSLMMALAAIAFCSSAQGQLWSIGEQPFPVRISNLPLSRQKAILQALEPGIQRRAKEFDLDPEEIAEVRRELFMREVSTRAGTLLLIQSWGTPLCGATGNCAVWVLDSENRMVLETGGNGIRVLRRAHHGPPSILIYTHMSAFQTGLTLYSFDGSQYRQVSCQVETYSDATRTYSPPLIERGPCEK</sequence>
<evidence type="ECO:0000256" key="1">
    <source>
        <dbReference type="SAM" id="SignalP"/>
    </source>
</evidence>
<protein>
    <submittedName>
        <fullName evidence="2">Uncharacterized protein</fullName>
    </submittedName>
</protein>
<proteinExistence type="predicted"/>
<keyword evidence="1" id="KW-0732">Signal</keyword>
<feature type="signal peptide" evidence="1">
    <location>
        <begin position="1"/>
        <end position="21"/>
    </location>
</feature>
<dbReference type="AlphaFoldDB" id="A0A7W7ZAE2"/>
<organism evidence="2 3">
    <name type="scientific">Granulicella aggregans</name>
    <dbReference type="NCBI Taxonomy" id="474949"/>
    <lineage>
        <taxon>Bacteria</taxon>
        <taxon>Pseudomonadati</taxon>
        <taxon>Acidobacteriota</taxon>
        <taxon>Terriglobia</taxon>
        <taxon>Terriglobales</taxon>
        <taxon>Acidobacteriaceae</taxon>
        <taxon>Granulicella</taxon>
    </lineage>
</organism>
<reference evidence="2 3" key="1">
    <citation type="submission" date="2020-08" db="EMBL/GenBank/DDBJ databases">
        <title>Genomic Encyclopedia of Type Strains, Phase IV (KMG-V): Genome sequencing to study the core and pangenomes of soil and plant-associated prokaryotes.</title>
        <authorList>
            <person name="Whitman W."/>
        </authorList>
    </citation>
    <scope>NUCLEOTIDE SEQUENCE [LARGE SCALE GENOMIC DNA]</scope>
    <source>
        <strain evidence="2 3">M8UP14</strain>
    </source>
</reference>
<evidence type="ECO:0000313" key="3">
    <source>
        <dbReference type="Proteomes" id="UP000540989"/>
    </source>
</evidence>
<evidence type="ECO:0000313" key="2">
    <source>
        <dbReference type="EMBL" id="MBB5056220.1"/>
    </source>
</evidence>
<dbReference type="Proteomes" id="UP000540989">
    <property type="component" value="Unassembled WGS sequence"/>
</dbReference>
<gene>
    <name evidence="2" type="ORF">HDF16_000889</name>
</gene>